<dbReference type="InterPro" id="IPR003593">
    <property type="entry name" value="AAA+_ATPase"/>
</dbReference>
<feature type="compositionally biased region" description="Low complexity" evidence="4">
    <location>
        <begin position="1"/>
        <end position="10"/>
    </location>
</feature>
<dbReference type="CDD" id="cd01127">
    <property type="entry name" value="TrwB_TraG_TraD_VirD4"/>
    <property type="match status" value="1"/>
</dbReference>
<feature type="binding site" evidence="3">
    <location>
        <begin position="464"/>
        <end position="471"/>
    </location>
    <ligand>
        <name>ATP</name>
        <dbReference type="ChEBI" id="CHEBI:30616"/>
    </ligand>
</feature>
<dbReference type="GO" id="GO:0003677">
    <property type="term" value="F:DNA binding"/>
    <property type="evidence" value="ECO:0007669"/>
    <property type="project" value="InterPro"/>
</dbReference>
<dbReference type="GO" id="GO:0005524">
    <property type="term" value="F:ATP binding"/>
    <property type="evidence" value="ECO:0007669"/>
    <property type="project" value="UniProtKB-UniRule"/>
</dbReference>
<dbReference type="OrthoDB" id="9807790at2"/>
<feature type="region of interest" description="Disordered" evidence="4">
    <location>
        <begin position="964"/>
        <end position="993"/>
    </location>
</feature>
<dbReference type="PANTHER" id="PTHR22683:SF1">
    <property type="entry name" value="TYPE VII SECRETION SYSTEM PROTEIN ESSC"/>
    <property type="match status" value="1"/>
</dbReference>
<feature type="region of interest" description="Disordered" evidence="4">
    <location>
        <begin position="1"/>
        <end position="86"/>
    </location>
</feature>
<feature type="region of interest" description="Disordered" evidence="4">
    <location>
        <begin position="312"/>
        <end position="334"/>
    </location>
</feature>
<dbReference type="InterPro" id="IPR050206">
    <property type="entry name" value="FtsK/SpoIIIE/SftA"/>
</dbReference>
<feature type="compositionally biased region" description="Basic and acidic residues" evidence="4">
    <location>
        <begin position="33"/>
        <end position="60"/>
    </location>
</feature>
<comment type="caution">
    <text evidence="6">The sequence shown here is derived from an EMBL/GenBank/DDBJ whole genome shotgun (WGS) entry which is preliminary data.</text>
</comment>
<dbReference type="InterPro" id="IPR027417">
    <property type="entry name" value="P-loop_NTPase"/>
</dbReference>
<protein>
    <recommendedName>
        <fullName evidence="5">FtsK domain-containing protein</fullName>
    </recommendedName>
</protein>
<keyword evidence="1 3" id="KW-0547">Nucleotide-binding</keyword>
<organism evidence="6 7">
    <name type="scientific">Pseudoclavibacter endophyticus</name>
    <dbReference type="NCBI Taxonomy" id="1778590"/>
    <lineage>
        <taxon>Bacteria</taxon>
        <taxon>Bacillati</taxon>
        <taxon>Actinomycetota</taxon>
        <taxon>Actinomycetes</taxon>
        <taxon>Micrococcales</taxon>
        <taxon>Microbacteriaceae</taxon>
        <taxon>Pseudoclavibacter</taxon>
    </lineage>
</organism>
<proteinExistence type="predicted"/>
<evidence type="ECO:0000313" key="7">
    <source>
        <dbReference type="Proteomes" id="UP000431744"/>
    </source>
</evidence>
<gene>
    <name evidence="6" type="ORF">F8O04_06650</name>
</gene>
<dbReference type="Pfam" id="PF01580">
    <property type="entry name" value="FtsK_SpoIIIE"/>
    <property type="match status" value="1"/>
</dbReference>
<keyword evidence="2 3" id="KW-0067">ATP-binding</keyword>
<evidence type="ECO:0000256" key="2">
    <source>
        <dbReference type="ARBA" id="ARBA00022840"/>
    </source>
</evidence>
<accession>A0A6H9WP64</accession>
<dbReference type="EMBL" id="WBJY01000001">
    <property type="protein sequence ID" value="KAB1649898.1"/>
    <property type="molecule type" value="Genomic_DNA"/>
</dbReference>
<dbReference type="AlphaFoldDB" id="A0A6H9WP64"/>
<name>A0A6H9WP64_9MICO</name>
<dbReference type="Proteomes" id="UP000431744">
    <property type="component" value="Unassembled WGS sequence"/>
</dbReference>
<evidence type="ECO:0000313" key="6">
    <source>
        <dbReference type="EMBL" id="KAB1649898.1"/>
    </source>
</evidence>
<evidence type="ECO:0000256" key="1">
    <source>
        <dbReference type="ARBA" id="ARBA00022741"/>
    </source>
</evidence>
<dbReference type="PANTHER" id="PTHR22683">
    <property type="entry name" value="SPORULATION PROTEIN RELATED"/>
    <property type="match status" value="1"/>
</dbReference>
<dbReference type="SUPFAM" id="SSF52540">
    <property type="entry name" value="P-loop containing nucleoside triphosphate hydrolases"/>
    <property type="match status" value="2"/>
</dbReference>
<feature type="compositionally biased region" description="Basic residues" evidence="4">
    <location>
        <begin position="11"/>
        <end position="21"/>
    </location>
</feature>
<dbReference type="SMART" id="SM00382">
    <property type="entry name" value="AAA"/>
    <property type="match status" value="2"/>
</dbReference>
<evidence type="ECO:0000259" key="5">
    <source>
        <dbReference type="PROSITE" id="PS50901"/>
    </source>
</evidence>
<dbReference type="PROSITE" id="PS50901">
    <property type="entry name" value="FTSK"/>
    <property type="match status" value="1"/>
</dbReference>
<reference evidence="6 7" key="1">
    <citation type="submission" date="2019-09" db="EMBL/GenBank/DDBJ databases">
        <title>Phylogeny of genus Pseudoclavibacter and closely related genus.</title>
        <authorList>
            <person name="Li Y."/>
        </authorList>
    </citation>
    <scope>NUCLEOTIDE SEQUENCE [LARGE SCALE GENOMIC DNA]</scope>
    <source>
        <strain evidence="6 7">EGI 60007</strain>
    </source>
</reference>
<evidence type="ECO:0000256" key="4">
    <source>
        <dbReference type="SAM" id="MobiDB-lite"/>
    </source>
</evidence>
<feature type="domain" description="FtsK" evidence="5">
    <location>
        <begin position="446"/>
        <end position="630"/>
    </location>
</feature>
<dbReference type="InterPro" id="IPR002543">
    <property type="entry name" value="FtsK_dom"/>
</dbReference>
<dbReference type="Gene3D" id="3.40.50.300">
    <property type="entry name" value="P-loop containing nucleotide triphosphate hydrolases"/>
    <property type="match status" value="2"/>
</dbReference>
<evidence type="ECO:0000256" key="3">
    <source>
        <dbReference type="PROSITE-ProRule" id="PRU00289"/>
    </source>
</evidence>
<sequence length="1063" mass="112340">MVREAASAMHARARRARRRRERWGTAGLLAQARADREERRTRLERSSRLRRGVMEDHSTRGDSAPILLAETPAEREERPISLPRAPRELPSSPFPWLMMLTPAALGVGLVVMTGSSFALMFAAIGPLLALGSVVDHAVQRRATYRREDEQFDRAIREATADIAKRAARERARRLARHPPVAAIVNGEVAPVATAPDDDVGATVALGTTSVPSGIRLDATDVAEDRRLADLVESARVIDGVPYVETVRACAIAGPHERAVGAAFALLIDLAARRPAGVELRLGGSIAHRVVAAEILRTGLHGERAIVVAASAAREGRPAGPKTRPSTGPISRPGDAGRVRFQLTLVDHATSAPAGTDVVLDLSDPASATVRSAGGDTRVTPQLVESADFQRWARHHLESRRRRGFSAPPARTLPDRIELDGILRSRPPAAARSPGAHLAATIGVDEAGPVWVDLVADGPHAVIGGTTGTGKSELLRSWIAGLAARYPATHVAFLCLDFKGGATFDAIAALPHCVGVVTDLDGGEAVRVLAGLRAELRRRERELRRLGVRDVSALEAGRLERLVVVVDEFQALIDEHHDLHDVFADLAARGRSLGIHLVLCAQRPAGAARESLLANCTIRLSLRVTNPVDSQAVIGTTHAADLPTEPRGRGILVQAGELRTIQVATLSDELLAATRTRRTRELADAGSRGPTAPWLPPLPHALPLEVFDWLVRGSHASATSEAGRTGGGVGAPLASSVPIALLDDPDRQRQAPLDVDPRGGGHLLLLGPSGSGKSTALASIAELLERAGVTCTRLPADAEGAWDAVAALRRAPDEPTVLLVDDLDQRGIAFGDEHRHAWLGMLADAAKLGGSGGLTLVASAARTTSDLSPFVGLAREVVRLGSPPRHEFVLSGGEVSDYRAGLTPGRGVARGLLVQFPLPAGAGGREIAPSVAPPPLDLLRLAEYGAAIVTRRPLRRVAQLSAAGVASAPVPKPGAPSGHDPQAGGTGRPRVTVGEPDLWQQSFGALGRFAAVTEVVFDDVPPSALRSLLPGEPLPPHIADPSRVVLVREPGGELRRFAWPCRNE</sequence>
<keyword evidence="7" id="KW-1185">Reference proteome</keyword>